<reference evidence="14" key="1">
    <citation type="submission" date="2025-08" db="UniProtKB">
        <authorList>
            <consortium name="Ensembl"/>
        </authorList>
    </citation>
    <scope>IDENTIFICATION</scope>
</reference>
<keyword evidence="7" id="KW-0805">Transcription regulation</keyword>
<dbReference type="InterPro" id="IPR036236">
    <property type="entry name" value="Znf_C2H2_sf"/>
</dbReference>
<protein>
    <recommendedName>
        <fullName evidence="13">C2H2-type domain-containing protein</fullName>
    </recommendedName>
</protein>
<dbReference type="PROSITE" id="PS50157">
    <property type="entry name" value="ZINC_FINGER_C2H2_2"/>
    <property type="match status" value="4"/>
</dbReference>
<dbReference type="AlphaFoldDB" id="A0A3Q3EEW9"/>
<evidence type="ECO:0000256" key="7">
    <source>
        <dbReference type="ARBA" id="ARBA00023015"/>
    </source>
</evidence>
<feature type="domain" description="C2H2-type" evidence="13">
    <location>
        <begin position="240"/>
        <end position="267"/>
    </location>
</feature>
<dbReference type="SMART" id="SM00355">
    <property type="entry name" value="ZnF_C2H2"/>
    <property type="match status" value="4"/>
</dbReference>
<evidence type="ECO:0000256" key="12">
    <source>
        <dbReference type="SAM" id="MobiDB-lite"/>
    </source>
</evidence>
<evidence type="ECO:0000256" key="1">
    <source>
        <dbReference type="ARBA" id="ARBA00004123"/>
    </source>
</evidence>
<dbReference type="FunFam" id="3.30.160.60:FF:000110">
    <property type="entry name" value="Zinc finger protein-like"/>
    <property type="match status" value="1"/>
</dbReference>
<dbReference type="GO" id="GO:0000978">
    <property type="term" value="F:RNA polymerase II cis-regulatory region sequence-specific DNA binding"/>
    <property type="evidence" value="ECO:0007669"/>
    <property type="project" value="TreeGrafter"/>
</dbReference>
<feature type="domain" description="C2H2-type" evidence="13">
    <location>
        <begin position="212"/>
        <end position="239"/>
    </location>
</feature>
<keyword evidence="8" id="KW-0238">DNA-binding</keyword>
<dbReference type="Pfam" id="PF00096">
    <property type="entry name" value="zf-C2H2"/>
    <property type="match status" value="3"/>
</dbReference>
<dbReference type="OMA" id="SACSHFI"/>
<evidence type="ECO:0000313" key="14">
    <source>
        <dbReference type="Ensembl" id="ENSKMAP00000000612.1"/>
    </source>
</evidence>
<comment type="similarity">
    <text evidence="2">Belongs to the krueppel C2H2-type zinc-finger protein family.</text>
</comment>
<proteinExistence type="inferred from homology"/>
<accession>A0A3Q3EEW9</accession>
<organism evidence="14 15">
    <name type="scientific">Kryptolebias marmoratus</name>
    <name type="common">Mangrove killifish</name>
    <name type="synonym">Rivulus marmoratus</name>
    <dbReference type="NCBI Taxonomy" id="37003"/>
    <lineage>
        <taxon>Eukaryota</taxon>
        <taxon>Metazoa</taxon>
        <taxon>Chordata</taxon>
        <taxon>Craniata</taxon>
        <taxon>Vertebrata</taxon>
        <taxon>Euteleostomi</taxon>
        <taxon>Actinopterygii</taxon>
        <taxon>Neopterygii</taxon>
        <taxon>Teleostei</taxon>
        <taxon>Neoteleostei</taxon>
        <taxon>Acanthomorphata</taxon>
        <taxon>Ovalentaria</taxon>
        <taxon>Atherinomorphae</taxon>
        <taxon>Cyprinodontiformes</taxon>
        <taxon>Rivulidae</taxon>
        <taxon>Kryptolebias</taxon>
    </lineage>
</organism>
<dbReference type="GO" id="GO:0000981">
    <property type="term" value="F:DNA-binding transcription factor activity, RNA polymerase II-specific"/>
    <property type="evidence" value="ECO:0007669"/>
    <property type="project" value="TreeGrafter"/>
</dbReference>
<evidence type="ECO:0000256" key="8">
    <source>
        <dbReference type="ARBA" id="ARBA00023125"/>
    </source>
</evidence>
<feature type="compositionally biased region" description="Basic and acidic residues" evidence="12">
    <location>
        <begin position="100"/>
        <end position="116"/>
    </location>
</feature>
<evidence type="ECO:0000256" key="11">
    <source>
        <dbReference type="PROSITE-ProRule" id="PRU00042"/>
    </source>
</evidence>
<dbReference type="Ensembl" id="ENSKMAT00000000641.1">
    <property type="protein sequence ID" value="ENSKMAP00000000612.1"/>
    <property type="gene ID" value="ENSKMAG00000000515.1"/>
</dbReference>
<evidence type="ECO:0000256" key="4">
    <source>
        <dbReference type="ARBA" id="ARBA00022737"/>
    </source>
</evidence>
<evidence type="ECO:0000259" key="13">
    <source>
        <dbReference type="PROSITE" id="PS50157"/>
    </source>
</evidence>
<name>A0A3Q3EEW9_KRYMA</name>
<dbReference type="GO" id="GO:0005634">
    <property type="term" value="C:nucleus"/>
    <property type="evidence" value="ECO:0007669"/>
    <property type="project" value="UniProtKB-SubCell"/>
</dbReference>
<dbReference type="FunFam" id="3.30.160.60:FF:000624">
    <property type="entry name" value="zinc finger protein 697"/>
    <property type="match status" value="1"/>
</dbReference>
<evidence type="ECO:0000256" key="6">
    <source>
        <dbReference type="ARBA" id="ARBA00022833"/>
    </source>
</evidence>
<dbReference type="InterPro" id="IPR013087">
    <property type="entry name" value="Znf_C2H2_type"/>
</dbReference>
<keyword evidence="5 11" id="KW-0863">Zinc-finger</keyword>
<dbReference type="PANTHER" id="PTHR23226">
    <property type="entry name" value="ZINC FINGER AND SCAN DOMAIN-CONTAINING"/>
    <property type="match status" value="1"/>
</dbReference>
<evidence type="ECO:0000256" key="9">
    <source>
        <dbReference type="ARBA" id="ARBA00023163"/>
    </source>
</evidence>
<keyword evidence="10" id="KW-0539">Nucleus</keyword>
<dbReference type="PANTHER" id="PTHR23226:SF405">
    <property type="entry name" value="GASTRULA ZINC FINGER PROTEIN XLCGF26.1-LIKE-RELATED"/>
    <property type="match status" value="1"/>
</dbReference>
<dbReference type="Gene3D" id="3.30.160.60">
    <property type="entry name" value="Classic Zinc Finger"/>
    <property type="match status" value="4"/>
</dbReference>
<keyword evidence="15" id="KW-1185">Reference proteome</keyword>
<dbReference type="FunFam" id="3.30.160.60:FF:001156">
    <property type="entry name" value="Zinc finger protein 407"/>
    <property type="match status" value="1"/>
</dbReference>
<dbReference type="FunFam" id="3.30.160.60:FF:000340">
    <property type="entry name" value="zinc finger protein 473 isoform X1"/>
    <property type="match status" value="1"/>
</dbReference>
<feature type="domain" description="C2H2-type" evidence="13">
    <location>
        <begin position="178"/>
        <end position="205"/>
    </location>
</feature>
<sequence>MSSVHHLREFIGEKLTAAAAEIFSEFEKTILRYEEELDRQRRLLDVRWNPEKKLLSVDTQQEPVHETEVILIDPQRSSSLDLEELEPEPPLSQGECEEPEPPRVKDDLEDQLHPKETGPFLVTASREESESEPESDGEQLVSQGSAGPEDQDPDSESSDHTAGRHGNQAGESTAERPFSCQFCGETFSKNSLLIRHFKVHKVRSPTSDRLQYCCPTCGKRFSACSHFIIHMRTHTGEKPFSCKFCGKLFTVSGGCNRHMRIHTGEKPFFCHTCGKSFNQASHLKRHMKLHPGRASAEEGFPE</sequence>
<keyword evidence="9" id="KW-0804">Transcription</keyword>
<dbReference type="GeneTree" id="ENSGT00940000164807"/>
<evidence type="ECO:0000313" key="15">
    <source>
        <dbReference type="Proteomes" id="UP000264800"/>
    </source>
</evidence>
<dbReference type="SUPFAM" id="SSF57667">
    <property type="entry name" value="beta-beta-alpha zinc fingers"/>
    <property type="match status" value="3"/>
</dbReference>
<feature type="region of interest" description="Disordered" evidence="12">
    <location>
        <begin position="52"/>
        <end position="173"/>
    </location>
</feature>
<dbReference type="Proteomes" id="UP000264800">
    <property type="component" value="Unplaced"/>
</dbReference>
<reference evidence="14" key="2">
    <citation type="submission" date="2025-09" db="UniProtKB">
        <authorList>
            <consortium name="Ensembl"/>
        </authorList>
    </citation>
    <scope>IDENTIFICATION</scope>
</reference>
<keyword evidence="6" id="KW-0862">Zinc</keyword>
<dbReference type="PROSITE" id="PS00028">
    <property type="entry name" value="ZINC_FINGER_C2H2_1"/>
    <property type="match status" value="4"/>
</dbReference>
<keyword evidence="3" id="KW-0479">Metal-binding</keyword>
<feature type="domain" description="C2H2-type" evidence="13">
    <location>
        <begin position="268"/>
        <end position="295"/>
    </location>
</feature>
<keyword evidence="4" id="KW-0677">Repeat</keyword>
<dbReference type="GO" id="GO:0008270">
    <property type="term" value="F:zinc ion binding"/>
    <property type="evidence" value="ECO:0007669"/>
    <property type="project" value="UniProtKB-KW"/>
</dbReference>
<evidence type="ECO:0000256" key="3">
    <source>
        <dbReference type="ARBA" id="ARBA00022723"/>
    </source>
</evidence>
<evidence type="ECO:0000256" key="2">
    <source>
        <dbReference type="ARBA" id="ARBA00006991"/>
    </source>
</evidence>
<comment type="subcellular location">
    <subcellularLocation>
        <location evidence="1">Nucleus</location>
    </subcellularLocation>
</comment>
<evidence type="ECO:0000256" key="5">
    <source>
        <dbReference type="ARBA" id="ARBA00022771"/>
    </source>
</evidence>
<evidence type="ECO:0000256" key="10">
    <source>
        <dbReference type="ARBA" id="ARBA00023242"/>
    </source>
</evidence>